<name>A0ABP8A299_9MICO</name>
<evidence type="ECO:0000313" key="2">
    <source>
        <dbReference type="Proteomes" id="UP001501079"/>
    </source>
</evidence>
<dbReference type="EMBL" id="BAABBW010000003">
    <property type="protein sequence ID" value="GAA4176096.1"/>
    <property type="molecule type" value="Genomic_DNA"/>
</dbReference>
<keyword evidence="2" id="KW-1185">Reference proteome</keyword>
<dbReference type="Proteomes" id="UP001501079">
    <property type="component" value="Unassembled WGS sequence"/>
</dbReference>
<evidence type="ECO:0008006" key="3">
    <source>
        <dbReference type="Google" id="ProtNLM"/>
    </source>
</evidence>
<organism evidence="1 2">
    <name type="scientific">Gryllotalpicola koreensis</name>
    <dbReference type="NCBI Taxonomy" id="993086"/>
    <lineage>
        <taxon>Bacteria</taxon>
        <taxon>Bacillati</taxon>
        <taxon>Actinomycetota</taxon>
        <taxon>Actinomycetes</taxon>
        <taxon>Micrococcales</taxon>
        <taxon>Microbacteriaceae</taxon>
        <taxon>Gryllotalpicola</taxon>
    </lineage>
</organism>
<comment type="caution">
    <text evidence="1">The sequence shown here is derived from an EMBL/GenBank/DDBJ whole genome shotgun (WGS) entry which is preliminary data.</text>
</comment>
<gene>
    <name evidence="1" type="ORF">GCM10022287_22770</name>
</gene>
<accession>A0ABP8A299</accession>
<dbReference type="RefSeq" id="WP_344754406.1">
    <property type="nucleotide sequence ID" value="NZ_BAABBW010000003.1"/>
</dbReference>
<evidence type="ECO:0000313" key="1">
    <source>
        <dbReference type="EMBL" id="GAA4176096.1"/>
    </source>
</evidence>
<reference evidence="2" key="1">
    <citation type="journal article" date="2019" name="Int. J. Syst. Evol. Microbiol.">
        <title>The Global Catalogue of Microorganisms (GCM) 10K type strain sequencing project: providing services to taxonomists for standard genome sequencing and annotation.</title>
        <authorList>
            <consortium name="The Broad Institute Genomics Platform"/>
            <consortium name="The Broad Institute Genome Sequencing Center for Infectious Disease"/>
            <person name="Wu L."/>
            <person name="Ma J."/>
        </authorList>
    </citation>
    <scope>NUCLEOTIDE SEQUENCE [LARGE SCALE GENOMIC DNA]</scope>
    <source>
        <strain evidence="2">JCM 17591</strain>
    </source>
</reference>
<sequence>MTHSRALVRAAELGLELTTDSRGRATESDAIRRDVAKGLRVRVSRGVFAETQAWQSKGPDERFLAFVAGIATTLASDVVFSHNSAAVLLGLPRLGSWPDKVEVTIPPASGGRSTGNLRRYGAVLRDDEIIEVDGFLVTSAPRTVMDVARTSSFSQGVALADAALHRKRRPTLMTLDELAAELEYQRGRAAFAKMRRVAEFATPLSDSVRESQSRVLIHELGFPPPVLQQEWFDSDGHIGDTDFWWPEHGLVGEFDGRVKFVKPELMNGRTIEQVVLAEKTREDRIRARGPRFARWDTPYLQRPPRLARLLVEAGLPQHLRSRYTPGTPRPR</sequence>
<protein>
    <recommendedName>
        <fullName evidence="3">Type IV toxin-antitoxin system AbiEi family antitoxin domain-containing protein</fullName>
    </recommendedName>
</protein>
<proteinExistence type="predicted"/>